<feature type="compositionally biased region" description="Basic and acidic residues" evidence="1">
    <location>
        <begin position="1"/>
        <end position="13"/>
    </location>
</feature>
<evidence type="ECO:0000313" key="2">
    <source>
        <dbReference type="EMBL" id="GII26211.1"/>
    </source>
</evidence>
<protein>
    <submittedName>
        <fullName evidence="2">Uncharacterized protein</fullName>
    </submittedName>
</protein>
<comment type="caution">
    <text evidence="2">The sequence shown here is derived from an EMBL/GenBank/DDBJ whole genome shotgun (WGS) entry which is preliminary data.</text>
</comment>
<sequence>MDGHPEAMKRQPRGDNSAWDEVLAHRPTDVRDDVRARLVESGLTPERVREVLADGGDVLYATAKSGEEDWANRFGGPLAVALLAAEVSAFAAHLNSRASAVRALAVDSLLDDFSAVTVAARLGVSRQKVYDISRGNLSASFIDRVPWSSHE</sequence>
<dbReference type="EMBL" id="BOON01000069">
    <property type="protein sequence ID" value="GII26211.1"/>
    <property type="molecule type" value="Genomic_DNA"/>
</dbReference>
<keyword evidence="3" id="KW-1185">Reference proteome</keyword>
<proteinExistence type="predicted"/>
<dbReference type="AlphaFoldDB" id="A0A8J3X3P2"/>
<dbReference type="Proteomes" id="UP000599074">
    <property type="component" value="Unassembled WGS sequence"/>
</dbReference>
<reference evidence="2" key="1">
    <citation type="submission" date="2021-01" db="EMBL/GenBank/DDBJ databases">
        <title>Whole genome shotgun sequence of Planosporangium mesophilum NBRC 109066.</title>
        <authorList>
            <person name="Komaki H."/>
            <person name="Tamura T."/>
        </authorList>
    </citation>
    <scope>NUCLEOTIDE SEQUENCE</scope>
    <source>
        <strain evidence="2">NBRC 109066</strain>
    </source>
</reference>
<feature type="region of interest" description="Disordered" evidence="1">
    <location>
        <begin position="1"/>
        <end position="24"/>
    </location>
</feature>
<evidence type="ECO:0000256" key="1">
    <source>
        <dbReference type="SAM" id="MobiDB-lite"/>
    </source>
</evidence>
<accession>A0A8J3X3P2</accession>
<evidence type="ECO:0000313" key="3">
    <source>
        <dbReference type="Proteomes" id="UP000599074"/>
    </source>
</evidence>
<gene>
    <name evidence="2" type="ORF">Pme01_58080</name>
</gene>
<name>A0A8J3X3P2_9ACTN</name>
<organism evidence="2 3">
    <name type="scientific">Planosporangium mesophilum</name>
    <dbReference type="NCBI Taxonomy" id="689768"/>
    <lineage>
        <taxon>Bacteria</taxon>
        <taxon>Bacillati</taxon>
        <taxon>Actinomycetota</taxon>
        <taxon>Actinomycetes</taxon>
        <taxon>Micromonosporales</taxon>
        <taxon>Micromonosporaceae</taxon>
        <taxon>Planosporangium</taxon>
    </lineage>
</organism>